<accession>A0A554SQ86</accession>
<dbReference type="Proteomes" id="UP000316988">
    <property type="component" value="Unassembled WGS sequence"/>
</dbReference>
<dbReference type="EMBL" id="VLNT01000001">
    <property type="protein sequence ID" value="TSD68521.1"/>
    <property type="molecule type" value="Genomic_DNA"/>
</dbReference>
<sequence length="68" mass="7885">MEDFLRHRWQAIVLAIVAVVFIVQNRHDTKITFLWMDLRSPMWLTLTAVTLLGVAIGVIVNRRTGRKP</sequence>
<dbReference type="RefSeq" id="WP_143911461.1">
    <property type="nucleotide sequence ID" value="NZ_VLNT01000001.1"/>
</dbReference>
<keyword evidence="1" id="KW-1133">Transmembrane helix</keyword>
<reference evidence="2 3" key="1">
    <citation type="submission" date="2019-07" db="EMBL/GenBank/DDBJ databases">
        <authorList>
            <person name="Zhao L.H."/>
        </authorList>
    </citation>
    <scope>NUCLEOTIDE SEQUENCE [LARGE SCALE GENOMIC DNA]</scope>
    <source>
        <strain evidence="2 3">Co35</strain>
    </source>
</reference>
<evidence type="ECO:0000313" key="2">
    <source>
        <dbReference type="EMBL" id="TSD68521.1"/>
    </source>
</evidence>
<feature type="transmembrane region" description="Helical" evidence="1">
    <location>
        <begin position="7"/>
        <end position="23"/>
    </location>
</feature>
<feature type="transmembrane region" description="Helical" evidence="1">
    <location>
        <begin position="43"/>
        <end position="60"/>
    </location>
</feature>
<evidence type="ECO:0000256" key="1">
    <source>
        <dbReference type="SAM" id="Phobius"/>
    </source>
</evidence>
<keyword evidence="3" id="KW-1185">Reference proteome</keyword>
<protein>
    <recommendedName>
        <fullName evidence="4">DUF1049 domain-containing protein</fullName>
    </recommendedName>
</protein>
<proteinExistence type="predicted"/>
<dbReference type="AlphaFoldDB" id="A0A554SQ86"/>
<keyword evidence="1" id="KW-0812">Transmembrane</keyword>
<keyword evidence="1" id="KW-0472">Membrane</keyword>
<name>A0A554SQ86_9ACTN</name>
<gene>
    <name evidence="2" type="ORF">FNM00_02735</name>
</gene>
<evidence type="ECO:0000313" key="3">
    <source>
        <dbReference type="Proteomes" id="UP000316988"/>
    </source>
</evidence>
<evidence type="ECO:0008006" key="4">
    <source>
        <dbReference type="Google" id="ProtNLM"/>
    </source>
</evidence>
<organism evidence="2 3">
    <name type="scientific">Aeromicrobium piscarium</name>
    <dbReference type="NCBI Taxonomy" id="2590901"/>
    <lineage>
        <taxon>Bacteria</taxon>
        <taxon>Bacillati</taxon>
        <taxon>Actinomycetota</taxon>
        <taxon>Actinomycetes</taxon>
        <taxon>Propionibacteriales</taxon>
        <taxon>Nocardioidaceae</taxon>
        <taxon>Aeromicrobium</taxon>
    </lineage>
</organism>
<comment type="caution">
    <text evidence="2">The sequence shown here is derived from an EMBL/GenBank/DDBJ whole genome shotgun (WGS) entry which is preliminary data.</text>
</comment>